<dbReference type="PANTHER" id="PTHR33336">
    <property type="entry name" value="QUINOL MONOOXYGENASE YGIN-RELATED"/>
    <property type="match status" value="1"/>
</dbReference>
<dbReference type="HOGENOM" id="CLU_131496_11_0_1"/>
<dbReference type="PANTHER" id="PTHR33336:SF15">
    <property type="entry name" value="ABM DOMAIN-CONTAINING PROTEIN"/>
    <property type="match status" value="1"/>
</dbReference>
<dbReference type="STRING" id="312017.I7LUQ9"/>
<keyword evidence="2" id="KW-0560">Oxidoreductase</keyword>
<dbReference type="SUPFAM" id="SSF54909">
    <property type="entry name" value="Dimeric alpha+beta barrel"/>
    <property type="match status" value="1"/>
</dbReference>
<dbReference type="AlphaFoldDB" id="I7LUQ9"/>
<evidence type="ECO:0000313" key="3">
    <source>
        <dbReference type="Proteomes" id="UP000009168"/>
    </source>
</evidence>
<dbReference type="OrthoDB" id="10011777at2759"/>
<dbReference type="KEGG" id="tet:TTHERM_00268280"/>
<accession>I7LUQ9</accession>
<dbReference type="Pfam" id="PF03992">
    <property type="entry name" value="ABM"/>
    <property type="match status" value="1"/>
</dbReference>
<organism evidence="2 3">
    <name type="scientific">Tetrahymena thermophila (strain SB210)</name>
    <dbReference type="NCBI Taxonomy" id="312017"/>
    <lineage>
        <taxon>Eukaryota</taxon>
        <taxon>Sar</taxon>
        <taxon>Alveolata</taxon>
        <taxon>Ciliophora</taxon>
        <taxon>Intramacronucleata</taxon>
        <taxon>Oligohymenophorea</taxon>
        <taxon>Hymenostomatida</taxon>
        <taxon>Tetrahymenina</taxon>
        <taxon>Tetrahymenidae</taxon>
        <taxon>Tetrahymena</taxon>
    </lineage>
</organism>
<dbReference type="Gene3D" id="3.30.70.100">
    <property type="match status" value="1"/>
</dbReference>
<name>I7LUQ9_TETTS</name>
<dbReference type="InterPro" id="IPR011008">
    <property type="entry name" value="Dimeric_a/b-barrel"/>
</dbReference>
<dbReference type="InParanoid" id="I7LUQ9"/>
<dbReference type="OMA" id="HARVQCK"/>
<dbReference type="InterPro" id="IPR007138">
    <property type="entry name" value="ABM_dom"/>
</dbReference>
<dbReference type="PROSITE" id="PS51725">
    <property type="entry name" value="ABM"/>
    <property type="match status" value="1"/>
</dbReference>
<evidence type="ECO:0000313" key="2">
    <source>
        <dbReference type="EMBL" id="EAR95717.1"/>
    </source>
</evidence>
<dbReference type="InterPro" id="IPR050744">
    <property type="entry name" value="AI-2_Isomerase_LsrG"/>
</dbReference>
<sequence length="100" mass="11377">MADQKLRIVATIKVKPESRDQNLVNAFKALVEETKKEEGNISYILHNDVKDPNTFVFVEEWRSPADIEKHMKSPHFTGFVGKLKAHLVAAPQIVTIRPLL</sequence>
<dbReference type="GO" id="GO:0004497">
    <property type="term" value="F:monooxygenase activity"/>
    <property type="evidence" value="ECO:0007669"/>
    <property type="project" value="UniProtKB-KW"/>
</dbReference>
<gene>
    <name evidence="2" type="ORF">TTHERM_00268280</name>
</gene>
<dbReference type="EMBL" id="GG662703">
    <property type="protein sequence ID" value="EAR95717.1"/>
    <property type="molecule type" value="Genomic_DNA"/>
</dbReference>
<dbReference type="GeneID" id="7846347"/>
<dbReference type="Proteomes" id="UP000009168">
    <property type="component" value="Unassembled WGS sequence"/>
</dbReference>
<dbReference type="eggNOG" id="ENOG502SDEN">
    <property type="taxonomic scope" value="Eukaryota"/>
</dbReference>
<reference evidence="3" key="1">
    <citation type="journal article" date="2006" name="PLoS Biol.">
        <title>Macronuclear genome sequence of the ciliate Tetrahymena thermophila, a model eukaryote.</title>
        <authorList>
            <person name="Eisen J.A."/>
            <person name="Coyne R.S."/>
            <person name="Wu M."/>
            <person name="Wu D."/>
            <person name="Thiagarajan M."/>
            <person name="Wortman J.R."/>
            <person name="Badger J.H."/>
            <person name="Ren Q."/>
            <person name="Amedeo P."/>
            <person name="Jones K.M."/>
            <person name="Tallon L.J."/>
            <person name="Delcher A.L."/>
            <person name="Salzberg S.L."/>
            <person name="Silva J.C."/>
            <person name="Haas B.J."/>
            <person name="Majoros W.H."/>
            <person name="Farzad M."/>
            <person name="Carlton J.M."/>
            <person name="Smith R.K. Jr."/>
            <person name="Garg J."/>
            <person name="Pearlman R.E."/>
            <person name="Karrer K.M."/>
            <person name="Sun L."/>
            <person name="Manning G."/>
            <person name="Elde N.C."/>
            <person name="Turkewitz A.P."/>
            <person name="Asai D.J."/>
            <person name="Wilkes D.E."/>
            <person name="Wang Y."/>
            <person name="Cai H."/>
            <person name="Collins K."/>
            <person name="Stewart B.A."/>
            <person name="Lee S.R."/>
            <person name="Wilamowska K."/>
            <person name="Weinberg Z."/>
            <person name="Ruzzo W.L."/>
            <person name="Wloga D."/>
            <person name="Gaertig J."/>
            <person name="Frankel J."/>
            <person name="Tsao C.-C."/>
            <person name="Gorovsky M.A."/>
            <person name="Keeling P.J."/>
            <person name="Waller R.F."/>
            <person name="Patron N.J."/>
            <person name="Cherry J.M."/>
            <person name="Stover N.A."/>
            <person name="Krieger C.J."/>
            <person name="del Toro C."/>
            <person name="Ryder H.F."/>
            <person name="Williamson S.C."/>
            <person name="Barbeau R.A."/>
            <person name="Hamilton E.P."/>
            <person name="Orias E."/>
        </authorList>
    </citation>
    <scope>NUCLEOTIDE SEQUENCE [LARGE SCALE GENOMIC DNA]</scope>
    <source>
        <strain evidence="3">SB210</strain>
    </source>
</reference>
<proteinExistence type="predicted"/>
<evidence type="ECO:0000259" key="1">
    <source>
        <dbReference type="PROSITE" id="PS51725"/>
    </source>
</evidence>
<keyword evidence="3" id="KW-1185">Reference proteome</keyword>
<dbReference type="RefSeq" id="XP_001015962.1">
    <property type="nucleotide sequence ID" value="XM_001015962.3"/>
</dbReference>
<keyword evidence="2" id="KW-0503">Monooxygenase</keyword>
<protein>
    <submittedName>
        <fullName evidence="2">Antibiotic biosynthesis monooxygenase family protein</fullName>
    </submittedName>
</protein>
<feature type="domain" description="ABM" evidence="1">
    <location>
        <begin position="6"/>
        <end position="96"/>
    </location>
</feature>